<proteinExistence type="predicted"/>
<reference evidence="1" key="1">
    <citation type="journal article" date="2021" name="New Phytol.">
        <title>Evolutionary innovations through gain and loss of genes in the ectomycorrhizal Boletales.</title>
        <authorList>
            <person name="Wu G."/>
            <person name="Miyauchi S."/>
            <person name="Morin E."/>
            <person name="Kuo A."/>
            <person name="Drula E."/>
            <person name="Varga T."/>
            <person name="Kohler A."/>
            <person name="Feng B."/>
            <person name="Cao Y."/>
            <person name="Lipzen A."/>
            <person name="Daum C."/>
            <person name="Hundley H."/>
            <person name="Pangilinan J."/>
            <person name="Johnson J."/>
            <person name="Barry K."/>
            <person name="LaButti K."/>
            <person name="Ng V."/>
            <person name="Ahrendt S."/>
            <person name="Min B."/>
            <person name="Choi I.G."/>
            <person name="Park H."/>
            <person name="Plett J.M."/>
            <person name="Magnuson J."/>
            <person name="Spatafora J.W."/>
            <person name="Nagy L.G."/>
            <person name="Henrissat B."/>
            <person name="Grigoriev I.V."/>
            <person name="Yang Z.L."/>
            <person name="Xu J."/>
            <person name="Martin F.M."/>
        </authorList>
    </citation>
    <scope>NUCLEOTIDE SEQUENCE</scope>
    <source>
        <strain evidence="1">KUC20120723A-06</strain>
    </source>
</reference>
<evidence type="ECO:0000313" key="1">
    <source>
        <dbReference type="EMBL" id="KAH7928564.1"/>
    </source>
</evidence>
<protein>
    <submittedName>
        <fullName evidence="1">Uncharacterized protein</fullName>
    </submittedName>
</protein>
<dbReference type="Proteomes" id="UP000790709">
    <property type="component" value="Unassembled WGS sequence"/>
</dbReference>
<name>A0ACB8BT38_9AGAM</name>
<sequence length="355" mass="37322">MSNDQPKNSGPVSQEHPYPPTMAPYPQPYGASYPPGYPVYYPPPPDANHTDTANGAPPGPPYMIPFAPAPGMMYPYASPPAGQGYQYSQQGGPGSANGLRPKRKQVKMACTNCANACKRCDEARPCERCIKYGIPDTCVDGVRKERQKGIKRGPYKRKGKTSTEPSYGEWQPNGSSQSPPAAPAPPPMHTMPHFPPPEGYYPYFYPPPGFMPPGHEGQPGTEGSPNGNGQAPAMVPYYPVPPPPGYFPHYSPNGHPVAYPPPPNGAPMQTMDPGAANRSSSQSGETDGQEIEEIPPPTTTKKRARAGKNGESKSKKVKVAAAAAPAPASVGPSGGSDQVSEPGASSSGENDGGDV</sequence>
<comment type="caution">
    <text evidence="1">The sequence shown here is derived from an EMBL/GenBank/DDBJ whole genome shotgun (WGS) entry which is preliminary data.</text>
</comment>
<evidence type="ECO:0000313" key="2">
    <source>
        <dbReference type="Proteomes" id="UP000790709"/>
    </source>
</evidence>
<keyword evidence="2" id="KW-1185">Reference proteome</keyword>
<gene>
    <name evidence="1" type="ORF">BV22DRAFT_191619</name>
</gene>
<dbReference type="EMBL" id="MU266351">
    <property type="protein sequence ID" value="KAH7928564.1"/>
    <property type="molecule type" value="Genomic_DNA"/>
</dbReference>
<accession>A0ACB8BT38</accession>
<organism evidence="1 2">
    <name type="scientific">Leucogyrophana mollusca</name>
    <dbReference type="NCBI Taxonomy" id="85980"/>
    <lineage>
        <taxon>Eukaryota</taxon>
        <taxon>Fungi</taxon>
        <taxon>Dikarya</taxon>
        <taxon>Basidiomycota</taxon>
        <taxon>Agaricomycotina</taxon>
        <taxon>Agaricomycetes</taxon>
        <taxon>Agaricomycetidae</taxon>
        <taxon>Boletales</taxon>
        <taxon>Boletales incertae sedis</taxon>
        <taxon>Leucogyrophana</taxon>
    </lineage>
</organism>